<feature type="coiled-coil region" evidence="7">
    <location>
        <begin position="967"/>
        <end position="1029"/>
    </location>
</feature>
<dbReference type="PANTHER" id="PTHR43977">
    <property type="entry name" value="STRUCTURAL MAINTENANCE OF CHROMOSOMES PROTEIN 3"/>
    <property type="match status" value="1"/>
</dbReference>
<dbReference type="GO" id="GO:0003677">
    <property type="term" value="F:DNA binding"/>
    <property type="evidence" value="ECO:0007669"/>
    <property type="project" value="UniProtKB-UniRule"/>
</dbReference>
<keyword evidence="5 7" id="KW-0175">Coiled coil</keyword>
<evidence type="ECO:0000313" key="11">
    <source>
        <dbReference type="Proteomes" id="UP000571817"/>
    </source>
</evidence>
<dbReference type="GO" id="GO:0006260">
    <property type="term" value="P:DNA replication"/>
    <property type="evidence" value="ECO:0007669"/>
    <property type="project" value="UniProtKB-UniRule"/>
</dbReference>
<dbReference type="FunFam" id="3.40.50.300:FF:000984">
    <property type="entry name" value="Chromosome partition protein Smc"/>
    <property type="match status" value="1"/>
</dbReference>
<dbReference type="InterPro" id="IPR010935">
    <property type="entry name" value="SMC_hinge"/>
</dbReference>
<evidence type="ECO:0000256" key="2">
    <source>
        <dbReference type="ARBA" id="ARBA00022490"/>
    </source>
</evidence>
<dbReference type="PIRSF" id="PIRSF005719">
    <property type="entry name" value="SMC"/>
    <property type="match status" value="1"/>
</dbReference>
<dbReference type="GO" id="GO:0005524">
    <property type="term" value="F:ATP binding"/>
    <property type="evidence" value="ECO:0007669"/>
    <property type="project" value="UniProtKB-UniRule"/>
</dbReference>
<dbReference type="SUPFAM" id="SSF52540">
    <property type="entry name" value="P-loop containing nucleoside triphosphate hydrolases"/>
    <property type="match status" value="1"/>
</dbReference>
<comment type="caution">
    <text evidence="10">The sequence shown here is derived from an EMBL/GenBank/DDBJ whole genome shotgun (WGS) entry which is preliminary data.</text>
</comment>
<dbReference type="Gene3D" id="3.40.50.300">
    <property type="entry name" value="P-loop containing nucleotide triphosphate hydrolases"/>
    <property type="match status" value="2"/>
</dbReference>
<reference evidence="10 11" key="1">
    <citation type="submission" date="2020-07" db="EMBL/GenBank/DDBJ databases">
        <title>Sequencing the genomes of 1000 actinobacteria strains.</title>
        <authorList>
            <person name="Klenk H.-P."/>
        </authorList>
    </citation>
    <scope>NUCLEOTIDE SEQUENCE [LARGE SCALE GENOMIC DNA]</scope>
    <source>
        <strain evidence="10 11">DSM 29531</strain>
    </source>
</reference>
<feature type="region of interest" description="Disordered" evidence="8">
    <location>
        <begin position="465"/>
        <end position="486"/>
    </location>
</feature>
<feature type="region of interest" description="Disordered" evidence="8">
    <location>
        <begin position="725"/>
        <end position="752"/>
    </location>
</feature>
<comment type="similarity">
    <text evidence="7">Belongs to the SMC family.</text>
</comment>
<dbReference type="EMBL" id="JACCFW010000001">
    <property type="protein sequence ID" value="NYJ74067.1"/>
    <property type="molecule type" value="Genomic_DNA"/>
</dbReference>
<feature type="region of interest" description="Disordered" evidence="8">
    <location>
        <begin position="1185"/>
        <end position="1204"/>
    </location>
</feature>
<dbReference type="GO" id="GO:0007059">
    <property type="term" value="P:chromosome segregation"/>
    <property type="evidence" value="ECO:0007669"/>
    <property type="project" value="UniProtKB-UniRule"/>
</dbReference>
<feature type="domain" description="SMC hinge" evidence="9">
    <location>
        <begin position="513"/>
        <end position="625"/>
    </location>
</feature>
<organism evidence="10 11">
    <name type="scientific">Allobranchiibius huperziae</name>
    <dbReference type="NCBI Taxonomy" id="1874116"/>
    <lineage>
        <taxon>Bacteria</taxon>
        <taxon>Bacillati</taxon>
        <taxon>Actinomycetota</taxon>
        <taxon>Actinomycetes</taxon>
        <taxon>Micrococcales</taxon>
        <taxon>Dermacoccaceae</taxon>
        <taxon>Allobranchiibius</taxon>
    </lineage>
</organism>
<comment type="subcellular location">
    <subcellularLocation>
        <location evidence="1 7">Cytoplasm</location>
    </subcellularLocation>
</comment>
<feature type="binding site" evidence="7">
    <location>
        <begin position="32"/>
        <end position="39"/>
    </location>
    <ligand>
        <name>ATP</name>
        <dbReference type="ChEBI" id="CHEBI:30616"/>
    </ligand>
</feature>
<comment type="function">
    <text evidence="7">Required for chromosome condensation and partitioning.</text>
</comment>
<dbReference type="NCBIfam" id="TIGR02168">
    <property type="entry name" value="SMC_prok_B"/>
    <property type="match status" value="1"/>
</dbReference>
<evidence type="ECO:0000256" key="6">
    <source>
        <dbReference type="ARBA" id="ARBA00023125"/>
    </source>
</evidence>
<protein>
    <recommendedName>
        <fullName evidence="7">Chromosome partition protein Smc</fullName>
    </recommendedName>
</protein>
<evidence type="ECO:0000256" key="3">
    <source>
        <dbReference type="ARBA" id="ARBA00022741"/>
    </source>
</evidence>
<dbReference type="Pfam" id="PF06470">
    <property type="entry name" value="SMC_hinge"/>
    <property type="match status" value="1"/>
</dbReference>
<dbReference type="GO" id="GO:0005737">
    <property type="term" value="C:cytoplasm"/>
    <property type="evidence" value="ECO:0007669"/>
    <property type="project" value="UniProtKB-SubCell"/>
</dbReference>
<evidence type="ECO:0000256" key="8">
    <source>
        <dbReference type="SAM" id="MobiDB-lite"/>
    </source>
</evidence>
<dbReference type="Gene3D" id="3.30.70.1620">
    <property type="match status" value="1"/>
</dbReference>
<comment type="subunit">
    <text evidence="7">Homodimer.</text>
</comment>
<feature type="compositionally biased region" description="Basic and acidic residues" evidence="8">
    <location>
        <begin position="791"/>
        <end position="801"/>
    </location>
</feature>
<keyword evidence="2 7" id="KW-0963">Cytoplasm</keyword>
<keyword evidence="11" id="KW-1185">Reference proteome</keyword>
<sequence>MFVKSLTLKGFKSFASATSMRLEPGITCIVGPNGSGKSNVVDALAWVMGEQGAKTLRGGKMEDVIFAGTPGRPALGRAEVTLTIDNTDGALPIDYTEVTISRTMFRSGGSEYAINGTNCRLLDVQELLSDSGIGREMHVIVGQGQLDAVLRATPEERRGFIEEAAGVLKHRKRKERALRKLETMEANLHRVGDLTTEIRRQLGPLGRQAETARKAATIQADVRDARLRLLADDLVQLTSALEQDIADEEAMLARQRRAQAALDGGEARLAQVEEQARAAAPALTTAQEQWFGLSSLAERIRATETLAAQRVRLLAEAEEHEQGSTGRDPEQLRAQAAKERARHEDLLAQVSAADEALAAAVARREAAEGAHQDEQQRVARLLRAAADRREGLAKLEGQVAARRSRIEAAQAEIGRLEAGAEEIELRATRAEREFAALESGLAEDEEGEQGLDAQHERAEAELAQAQAALDEATQDERTAEQERSGLHSRLEALELGLRRGDGAAHLLSWGEQHGVRGSVASLVQVESGREVAVAAALGWAADAVVVADHEEAAAALQELREADAGRAGILVAHSTNDRWRMGESGPDTSWACDVVSAPDELRPVVDQLLAGVLLVEDPAAAAAMVARDSKVIAVTRDGDVFAADFVRGGSAAAPSTLEIQAAVDDTKERMSQAASRGERARFAAQEARAQVEQLREQVDAALERLGESDARMAAVAEQLGQLGQTLRSARSERERGERSLAAARESLGSNETELQELQERLEAAHADPGAEEPDADDQPRLAAEAAAARSAETEHRLTLRSRQEQARALEGRADALEATARSEVEARRKAQERRERRRHEALVAAQVRDDAGHLAQRTVEALAVAQVRRDEAQQRRTTLEEAVRAAREVVTAAAQEVRELTDSVHRDELARAEQRLKVEAMQTRAVEEHGIAPEALVEEFGPHLLIPHVPGPDDAPDDAPEPVAFVREHQEKRLRSAERKLAQLGRVNPLALEEFAALEERHTFLTTQLDDLTRSKKDLLDIVREVDERVERVFAEAFADTAREFEGVFDRLFPGGEGRLTLTEPGDMLTTGIEVEARPPGKKIKRLSLLSGGERSLVAVALLVSIFKARPSPFYIMDEVEAALDDANLGRLITLFQELRDSSQLIVITHQKRTMEVADALYGVSMRGDGITTVVSQRLRDVAPEAMGAPAPARKTEEELTPAR</sequence>
<keyword evidence="3 7" id="KW-0547">Nucleotide-binding</keyword>
<dbReference type="InterPro" id="IPR011890">
    <property type="entry name" value="SMC_prok"/>
</dbReference>
<feature type="compositionally biased region" description="Basic and acidic residues" evidence="8">
    <location>
        <begin position="474"/>
        <end position="486"/>
    </location>
</feature>
<dbReference type="GO" id="GO:0016887">
    <property type="term" value="F:ATP hydrolysis activity"/>
    <property type="evidence" value="ECO:0007669"/>
    <property type="project" value="InterPro"/>
</dbReference>
<feature type="coiled-coil region" evidence="7">
    <location>
        <begin position="862"/>
        <end position="889"/>
    </location>
</feature>
<dbReference type="InterPro" id="IPR027417">
    <property type="entry name" value="P-loop_NTPase"/>
</dbReference>
<dbReference type="RefSeq" id="WP_179479703.1">
    <property type="nucleotide sequence ID" value="NZ_JACCFW010000001.1"/>
</dbReference>
<evidence type="ECO:0000256" key="7">
    <source>
        <dbReference type="HAMAP-Rule" id="MF_01894"/>
    </source>
</evidence>
<accession>A0A853DBU0</accession>
<feature type="compositionally biased region" description="Basic and acidic residues" evidence="8">
    <location>
        <begin position="729"/>
        <end position="738"/>
    </location>
</feature>
<dbReference type="HAMAP" id="MF_01894">
    <property type="entry name" value="Smc_prok"/>
    <property type="match status" value="1"/>
</dbReference>
<evidence type="ECO:0000256" key="5">
    <source>
        <dbReference type="ARBA" id="ARBA00023054"/>
    </source>
</evidence>
<feature type="region of interest" description="Disordered" evidence="8">
    <location>
        <begin position="317"/>
        <end position="336"/>
    </location>
</feature>
<dbReference type="GO" id="GO:0005694">
    <property type="term" value="C:chromosome"/>
    <property type="evidence" value="ECO:0007669"/>
    <property type="project" value="InterPro"/>
</dbReference>
<feature type="region of interest" description="Disordered" evidence="8">
    <location>
        <begin position="764"/>
        <end position="801"/>
    </location>
</feature>
<dbReference type="InterPro" id="IPR024704">
    <property type="entry name" value="SMC"/>
</dbReference>
<evidence type="ECO:0000256" key="4">
    <source>
        <dbReference type="ARBA" id="ARBA00022840"/>
    </source>
</evidence>
<dbReference type="AlphaFoldDB" id="A0A853DBU0"/>
<dbReference type="GO" id="GO:0030261">
    <property type="term" value="P:chromosome condensation"/>
    <property type="evidence" value="ECO:0007669"/>
    <property type="project" value="InterPro"/>
</dbReference>
<keyword evidence="6 7" id="KW-0238">DNA-binding</keyword>
<dbReference type="InterPro" id="IPR036277">
    <property type="entry name" value="SMC_hinge_sf"/>
</dbReference>
<evidence type="ECO:0000256" key="1">
    <source>
        <dbReference type="ARBA" id="ARBA00004496"/>
    </source>
</evidence>
<dbReference type="FunFam" id="3.40.50.300:FF:000901">
    <property type="entry name" value="Chromosome partition protein Smc"/>
    <property type="match status" value="1"/>
</dbReference>
<evidence type="ECO:0000259" key="9">
    <source>
        <dbReference type="SMART" id="SM00968"/>
    </source>
</evidence>
<gene>
    <name evidence="7" type="primary">smc</name>
    <name evidence="10" type="ORF">HNR15_001030</name>
</gene>
<dbReference type="Gene3D" id="1.20.1060.20">
    <property type="match status" value="1"/>
</dbReference>
<evidence type="ECO:0000313" key="10">
    <source>
        <dbReference type="EMBL" id="NYJ74067.1"/>
    </source>
</evidence>
<dbReference type="Proteomes" id="UP000571817">
    <property type="component" value="Unassembled WGS sequence"/>
</dbReference>
<proteinExistence type="inferred from homology"/>
<name>A0A853DBU0_9MICO</name>
<dbReference type="Pfam" id="PF02463">
    <property type="entry name" value="SMC_N"/>
    <property type="match status" value="1"/>
</dbReference>
<dbReference type="InterPro" id="IPR003395">
    <property type="entry name" value="RecF/RecN/SMC_N"/>
</dbReference>
<dbReference type="GO" id="GO:0007062">
    <property type="term" value="P:sister chromatid cohesion"/>
    <property type="evidence" value="ECO:0007669"/>
    <property type="project" value="InterPro"/>
</dbReference>
<dbReference type="SUPFAM" id="SSF75553">
    <property type="entry name" value="Smc hinge domain"/>
    <property type="match status" value="1"/>
</dbReference>
<comment type="domain">
    <text evidence="7">Contains large globular domains required for ATP hydrolysis at each terminus and a third globular domain forming a flexible hinge near the middle of the molecule. These domains are separated by coiled-coil structures.</text>
</comment>
<keyword evidence="4 7" id="KW-0067">ATP-binding</keyword>
<dbReference type="CDD" id="cd03278">
    <property type="entry name" value="ABC_SMC_barmotin"/>
    <property type="match status" value="1"/>
</dbReference>
<dbReference type="SMART" id="SM00968">
    <property type="entry name" value="SMC_hinge"/>
    <property type="match status" value="1"/>
</dbReference>